<reference evidence="3" key="1">
    <citation type="submission" date="2024-07" db="EMBL/GenBank/DDBJ databases">
        <title>Two chromosome-level genome assemblies of Korean endemic species Abeliophyllum distichum and Forsythia ovata (Oleaceae).</title>
        <authorList>
            <person name="Jang H."/>
        </authorList>
    </citation>
    <scope>NUCLEOTIDE SEQUENCE [LARGE SCALE GENOMIC DNA]</scope>
</reference>
<protein>
    <submittedName>
        <fullName evidence="2">Uncharacterized protein</fullName>
    </submittedName>
</protein>
<comment type="caution">
    <text evidence="2">The sequence shown here is derived from an EMBL/GenBank/DDBJ whole genome shotgun (WGS) entry which is preliminary data.</text>
</comment>
<sequence length="136" mass="15206">MVTEFLLYDIAHPRKNSSSQDDSSSSPDFVKTQFISDEISSSTQTNTKGQSKQSHESGHFDSWTNPLVAAELHPELEIAAIIMEVQVKKRECLILKGRDRANDKPFQIRKTAISDCATPGKIRVVIPSGKPRFAKY</sequence>
<evidence type="ECO:0000313" key="3">
    <source>
        <dbReference type="Proteomes" id="UP001604277"/>
    </source>
</evidence>
<evidence type="ECO:0000313" key="2">
    <source>
        <dbReference type="EMBL" id="KAL2544127.1"/>
    </source>
</evidence>
<dbReference type="PANTHER" id="PTHR31390">
    <property type="entry name" value="EXPRESSED PROTEIN"/>
    <property type="match status" value="1"/>
</dbReference>
<dbReference type="InterPro" id="IPR021916">
    <property type="entry name" value="DUF3527"/>
</dbReference>
<name>A0ABD1W3J6_9LAMI</name>
<proteinExistence type="predicted"/>
<dbReference type="Pfam" id="PF12043">
    <property type="entry name" value="DUF3527"/>
    <property type="match status" value="1"/>
</dbReference>
<feature type="compositionally biased region" description="Polar residues" evidence="1">
    <location>
        <begin position="36"/>
        <end position="52"/>
    </location>
</feature>
<dbReference type="Proteomes" id="UP001604277">
    <property type="component" value="Unassembled WGS sequence"/>
</dbReference>
<evidence type="ECO:0000256" key="1">
    <source>
        <dbReference type="SAM" id="MobiDB-lite"/>
    </source>
</evidence>
<feature type="region of interest" description="Disordered" evidence="1">
    <location>
        <begin position="36"/>
        <end position="61"/>
    </location>
</feature>
<dbReference type="AlphaFoldDB" id="A0ABD1W3J6"/>
<dbReference type="EMBL" id="JBFOLJ010000004">
    <property type="protein sequence ID" value="KAL2544127.1"/>
    <property type="molecule type" value="Genomic_DNA"/>
</dbReference>
<accession>A0ABD1W3J6</accession>
<gene>
    <name evidence="2" type="ORF">Fot_13360</name>
</gene>
<dbReference type="PANTHER" id="PTHR31390:SF0">
    <property type="entry name" value="DOMAIN PROTEIN, PUTATIVE (DUF3527)-RELATED"/>
    <property type="match status" value="1"/>
</dbReference>
<keyword evidence="3" id="KW-1185">Reference proteome</keyword>
<organism evidence="2 3">
    <name type="scientific">Forsythia ovata</name>
    <dbReference type="NCBI Taxonomy" id="205694"/>
    <lineage>
        <taxon>Eukaryota</taxon>
        <taxon>Viridiplantae</taxon>
        <taxon>Streptophyta</taxon>
        <taxon>Embryophyta</taxon>
        <taxon>Tracheophyta</taxon>
        <taxon>Spermatophyta</taxon>
        <taxon>Magnoliopsida</taxon>
        <taxon>eudicotyledons</taxon>
        <taxon>Gunneridae</taxon>
        <taxon>Pentapetalae</taxon>
        <taxon>asterids</taxon>
        <taxon>lamiids</taxon>
        <taxon>Lamiales</taxon>
        <taxon>Oleaceae</taxon>
        <taxon>Forsythieae</taxon>
        <taxon>Forsythia</taxon>
    </lineage>
</organism>